<keyword evidence="3" id="KW-1185">Reference proteome</keyword>
<dbReference type="GeneID" id="19469838"/>
<dbReference type="KEGG" id="glz:GLAREA_10793"/>
<feature type="region of interest" description="Disordered" evidence="1">
    <location>
        <begin position="1"/>
        <end position="63"/>
    </location>
</feature>
<accession>S3D9D4</accession>
<feature type="compositionally biased region" description="Basic residues" evidence="1">
    <location>
        <begin position="8"/>
        <end position="18"/>
    </location>
</feature>
<name>S3D9D4_GLAL2</name>
<feature type="region of interest" description="Disordered" evidence="1">
    <location>
        <begin position="365"/>
        <end position="407"/>
    </location>
</feature>
<sequence length="407" mass="44085">MPPNQPRRQPKKAKKPRPSKSSDTPKADDKVRVQDDSSANIGSSVPETRPQVSEGSKGQDAKGFLSTAAPSITGVIAPEQTGSEVSNEMYKPGKSPFAPPNFSQQCHFTKIGYACTHSDWQRDPKITHTGSCRAASHTLLCNNMAKTAKKVWSDDACPQCCNVTATRASSSVASSSNKKDAIIKRISELENVGSQQVSKNQSNKLTAVGCQHGLQSTNKKVEVNEMATVSDWGLEQAPPFQSAAVPTTSKTSEAAKFLENFTDIPLDLFLHPPKSETSELSVDKPLEKISAANTSSKTQQKNPSQARSFDADPDSEEFSDTDSEEYRMAKEREYWLSLPSAENGGGLTDKPAGIFGRIFGTFTGKKTKAAEEKKDASGSTVGSKSESDEESFNTAREEWVHVANNRK</sequence>
<dbReference type="AlphaFoldDB" id="S3D9D4"/>
<feature type="compositionally biased region" description="Basic and acidic residues" evidence="1">
    <location>
        <begin position="23"/>
        <end position="35"/>
    </location>
</feature>
<dbReference type="OrthoDB" id="10421277at2759"/>
<dbReference type="Proteomes" id="UP000016922">
    <property type="component" value="Unassembled WGS sequence"/>
</dbReference>
<protein>
    <submittedName>
        <fullName evidence="2">Uncharacterized protein</fullName>
    </submittedName>
</protein>
<feature type="compositionally biased region" description="Polar residues" evidence="1">
    <location>
        <begin position="291"/>
        <end position="307"/>
    </location>
</feature>
<dbReference type="EMBL" id="KE145355">
    <property type="protein sequence ID" value="EPE35097.1"/>
    <property type="molecule type" value="Genomic_DNA"/>
</dbReference>
<gene>
    <name evidence="2" type="ORF">GLAREA_10793</name>
</gene>
<reference evidence="2 3" key="1">
    <citation type="journal article" date="2013" name="BMC Genomics">
        <title>Genomics-driven discovery of the pneumocandin biosynthetic gene cluster in the fungus Glarea lozoyensis.</title>
        <authorList>
            <person name="Chen L."/>
            <person name="Yue Q."/>
            <person name="Zhang X."/>
            <person name="Xiang M."/>
            <person name="Wang C."/>
            <person name="Li S."/>
            <person name="Che Y."/>
            <person name="Ortiz-Lopez F.J."/>
            <person name="Bills G.F."/>
            <person name="Liu X."/>
            <person name="An Z."/>
        </authorList>
    </citation>
    <scope>NUCLEOTIDE SEQUENCE [LARGE SCALE GENOMIC DNA]</scope>
    <source>
        <strain evidence="3">ATCC 20868 / MF5171</strain>
    </source>
</reference>
<evidence type="ECO:0000313" key="3">
    <source>
        <dbReference type="Proteomes" id="UP000016922"/>
    </source>
</evidence>
<organism evidence="2 3">
    <name type="scientific">Glarea lozoyensis (strain ATCC 20868 / MF5171)</name>
    <dbReference type="NCBI Taxonomy" id="1116229"/>
    <lineage>
        <taxon>Eukaryota</taxon>
        <taxon>Fungi</taxon>
        <taxon>Dikarya</taxon>
        <taxon>Ascomycota</taxon>
        <taxon>Pezizomycotina</taxon>
        <taxon>Leotiomycetes</taxon>
        <taxon>Helotiales</taxon>
        <taxon>Helotiaceae</taxon>
        <taxon>Glarea</taxon>
    </lineage>
</organism>
<evidence type="ECO:0000313" key="2">
    <source>
        <dbReference type="EMBL" id="EPE35097.1"/>
    </source>
</evidence>
<feature type="compositionally biased region" description="Polar residues" evidence="1">
    <location>
        <begin position="36"/>
        <end position="56"/>
    </location>
</feature>
<evidence type="ECO:0000256" key="1">
    <source>
        <dbReference type="SAM" id="MobiDB-lite"/>
    </source>
</evidence>
<proteinExistence type="predicted"/>
<dbReference type="RefSeq" id="XP_008078084.1">
    <property type="nucleotide sequence ID" value="XM_008079893.1"/>
</dbReference>
<feature type="compositionally biased region" description="Acidic residues" evidence="1">
    <location>
        <begin position="311"/>
        <end position="323"/>
    </location>
</feature>
<feature type="region of interest" description="Disordered" evidence="1">
    <location>
        <begin position="291"/>
        <end position="326"/>
    </location>
</feature>
<dbReference type="HOGENOM" id="CLU_676235_0_0_1"/>